<feature type="domain" description="Protein kinase" evidence="1">
    <location>
        <begin position="1"/>
        <end position="193"/>
    </location>
</feature>
<dbReference type="Proteomes" id="UP000887567">
    <property type="component" value="Unplaced"/>
</dbReference>
<dbReference type="GO" id="GO:0005524">
    <property type="term" value="F:ATP binding"/>
    <property type="evidence" value="ECO:0007669"/>
    <property type="project" value="InterPro"/>
</dbReference>
<sequence length="236" mass="26400">AQSAQSSHVTLAVDGDRWMGFLCSPRAANTLQSLRVALENMVNQTMDTTRSHEVFEFNTKLIESVHKRPNGHNKLKLADFGLAVEVKLPLFTVCGTPTYVAPEILEEEGYGLKIDMWAAGVITYIMLCGFPPFRSAKRDQDELFDLIQAGDFEFLSPYWDKVSNDAKDLISNLLVVDPHRRFTAEKALKHKWVKLKSPTTGDLSKALLSEDEAARKRFKAAALAVRGAKKFENLAD</sequence>
<dbReference type="RefSeq" id="XP_028516117.1">
    <property type="nucleotide sequence ID" value="XM_028660316.1"/>
</dbReference>
<protein>
    <recommendedName>
        <fullName evidence="1">Protein kinase domain-containing protein</fullName>
    </recommendedName>
</protein>
<dbReference type="InterPro" id="IPR000719">
    <property type="entry name" value="Prot_kinase_dom"/>
</dbReference>
<evidence type="ECO:0000259" key="1">
    <source>
        <dbReference type="PROSITE" id="PS50011"/>
    </source>
</evidence>
<dbReference type="Gene3D" id="1.10.510.10">
    <property type="entry name" value="Transferase(Phosphotransferase) domain 1"/>
    <property type="match status" value="1"/>
</dbReference>
<dbReference type="PROSITE" id="PS50011">
    <property type="entry name" value="PROTEIN_KINASE_DOM"/>
    <property type="match status" value="1"/>
</dbReference>
<evidence type="ECO:0000313" key="2">
    <source>
        <dbReference type="EnsemblMetazoa" id="XP_028516117.1"/>
    </source>
</evidence>
<organism evidence="2 3">
    <name type="scientific">Exaiptasia diaphana</name>
    <name type="common">Tropical sea anemone</name>
    <name type="synonym">Aiptasia pulchella</name>
    <dbReference type="NCBI Taxonomy" id="2652724"/>
    <lineage>
        <taxon>Eukaryota</taxon>
        <taxon>Metazoa</taxon>
        <taxon>Cnidaria</taxon>
        <taxon>Anthozoa</taxon>
        <taxon>Hexacorallia</taxon>
        <taxon>Actiniaria</taxon>
        <taxon>Aiptasiidae</taxon>
        <taxon>Exaiptasia</taxon>
    </lineage>
</organism>
<dbReference type="GO" id="GO:0004672">
    <property type="term" value="F:protein kinase activity"/>
    <property type="evidence" value="ECO:0007669"/>
    <property type="project" value="InterPro"/>
</dbReference>
<dbReference type="PANTHER" id="PTHR24347">
    <property type="entry name" value="SERINE/THREONINE-PROTEIN KINASE"/>
    <property type="match status" value="1"/>
</dbReference>
<dbReference type="AlphaFoldDB" id="A0A913YNP2"/>
<keyword evidence="3" id="KW-1185">Reference proteome</keyword>
<dbReference type="InterPro" id="IPR011009">
    <property type="entry name" value="Kinase-like_dom_sf"/>
</dbReference>
<dbReference type="SUPFAM" id="SSF56112">
    <property type="entry name" value="Protein kinase-like (PK-like)"/>
    <property type="match status" value="1"/>
</dbReference>
<dbReference type="KEGG" id="epa:110243356"/>
<accession>A0A913YNP2</accession>
<name>A0A913YNP2_EXADI</name>
<dbReference type="OrthoDB" id="1738954at2759"/>
<proteinExistence type="predicted"/>
<dbReference type="GeneID" id="110243356"/>
<reference evidence="2" key="1">
    <citation type="submission" date="2022-11" db="UniProtKB">
        <authorList>
            <consortium name="EnsemblMetazoa"/>
        </authorList>
    </citation>
    <scope>IDENTIFICATION</scope>
</reference>
<dbReference type="Pfam" id="PF00069">
    <property type="entry name" value="Pkinase"/>
    <property type="match status" value="1"/>
</dbReference>
<evidence type="ECO:0000313" key="3">
    <source>
        <dbReference type="Proteomes" id="UP000887567"/>
    </source>
</evidence>
<dbReference type="EnsemblMetazoa" id="XM_028660316.1">
    <property type="protein sequence ID" value="XP_028516117.1"/>
    <property type="gene ID" value="LOC110243356"/>
</dbReference>
<dbReference type="SMART" id="SM00220">
    <property type="entry name" value="S_TKc"/>
    <property type="match status" value="1"/>
</dbReference>